<reference evidence="2 3" key="1">
    <citation type="journal article" date="2024" name="G3 (Bethesda)">
        <title>Genome assembly of Hibiscus sabdariffa L. provides insights into metabolisms of medicinal natural products.</title>
        <authorList>
            <person name="Kim T."/>
        </authorList>
    </citation>
    <scope>NUCLEOTIDE SEQUENCE [LARGE SCALE GENOMIC DNA]</scope>
    <source>
        <strain evidence="2">TK-2024</strain>
        <tissue evidence="2">Old leaves</tissue>
    </source>
</reference>
<dbReference type="EMBL" id="JBBPBM010000387">
    <property type="protein sequence ID" value="KAK8496063.1"/>
    <property type="molecule type" value="Genomic_DNA"/>
</dbReference>
<accession>A0ABR2AQB4</accession>
<sequence length="137" mass="14569">MVTDESGVTAMDGIEVSGTANPFLTSVGDGQPLVDTEGIPAIQKSYAAMDFCGGLDSNSDNGKGREVGKDVQAIGVYSTINEENIYGSWMVIDRRRRTASRGKSVQVDTSRNGRGGSRINVFNDAIEEEETPGFVAT</sequence>
<protein>
    <submittedName>
        <fullName evidence="2">Uncharacterized protein</fullName>
    </submittedName>
</protein>
<evidence type="ECO:0000313" key="2">
    <source>
        <dbReference type="EMBL" id="KAK8496063.1"/>
    </source>
</evidence>
<name>A0ABR2AQB4_9ROSI</name>
<evidence type="ECO:0000256" key="1">
    <source>
        <dbReference type="SAM" id="MobiDB-lite"/>
    </source>
</evidence>
<evidence type="ECO:0000313" key="3">
    <source>
        <dbReference type="Proteomes" id="UP001472677"/>
    </source>
</evidence>
<dbReference type="Proteomes" id="UP001472677">
    <property type="component" value="Unassembled WGS sequence"/>
</dbReference>
<gene>
    <name evidence="2" type="ORF">V6N12_032794</name>
</gene>
<comment type="caution">
    <text evidence="2">The sequence shown here is derived from an EMBL/GenBank/DDBJ whole genome shotgun (WGS) entry which is preliminary data.</text>
</comment>
<feature type="compositionally biased region" description="Polar residues" evidence="1">
    <location>
        <begin position="101"/>
        <end position="112"/>
    </location>
</feature>
<keyword evidence="3" id="KW-1185">Reference proteome</keyword>
<proteinExistence type="predicted"/>
<feature type="region of interest" description="Disordered" evidence="1">
    <location>
        <begin position="99"/>
        <end position="118"/>
    </location>
</feature>
<organism evidence="2 3">
    <name type="scientific">Hibiscus sabdariffa</name>
    <name type="common">roselle</name>
    <dbReference type="NCBI Taxonomy" id="183260"/>
    <lineage>
        <taxon>Eukaryota</taxon>
        <taxon>Viridiplantae</taxon>
        <taxon>Streptophyta</taxon>
        <taxon>Embryophyta</taxon>
        <taxon>Tracheophyta</taxon>
        <taxon>Spermatophyta</taxon>
        <taxon>Magnoliopsida</taxon>
        <taxon>eudicotyledons</taxon>
        <taxon>Gunneridae</taxon>
        <taxon>Pentapetalae</taxon>
        <taxon>rosids</taxon>
        <taxon>malvids</taxon>
        <taxon>Malvales</taxon>
        <taxon>Malvaceae</taxon>
        <taxon>Malvoideae</taxon>
        <taxon>Hibiscus</taxon>
    </lineage>
</organism>